<dbReference type="Proteomes" id="UP001060215">
    <property type="component" value="Chromosome 13"/>
</dbReference>
<name>A0ACC0FPD1_9ERIC</name>
<evidence type="ECO:0000313" key="2">
    <source>
        <dbReference type="Proteomes" id="UP001060215"/>
    </source>
</evidence>
<reference evidence="1 2" key="1">
    <citation type="journal article" date="2022" name="Plant J.">
        <title>Chromosome-level genome of Camellia lanceoleosa provides a valuable resource for understanding genome evolution and self-incompatibility.</title>
        <authorList>
            <person name="Gong W."/>
            <person name="Xiao S."/>
            <person name="Wang L."/>
            <person name="Liao Z."/>
            <person name="Chang Y."/>
            <person name="Mo W."/>
            <person name="Hu G."/>
            <person name="Li W."/>
            <person name="Zhao G."/>
            <person name="Zhu H."/>
            <person name="Hu X."/>
            <person name="Ji K."/>
            <person name="Xiang X."/>
            <person name="Song Q."/>
            <person name="Yuan D."/>
            <person name="Jin S."/>
            <person name="Zhang L."/>
        </authorList>
    </citation>
    <scope>NUCLEOTIDE SEQUENCE [LARGE SCALE GENOMIC DNA]</scope>
    <source>
        <strain evidence="1">SQ_2022a</strain>
    </source>
</reference>
<keyword evidence="2" id="KW-1185">Reference proteome</keyword>
<dbReference type="EMBL" id="CM045770">
    <property type="protein sequence ID" value="KAI7990673.1"/>
    <property type="molecule type" value="Genomic_DNA"/>
</dbReference>
<gene>
    <name evidence="1" type="ORF">LOK49_LG12G01057</name>
</gene>
<evidence type="ECO:0000313" key="1">
    <source>
        <dbReference type="EMBL" id="KAI7990673.1"/>
    </source>
</evidence>
<comment type="caution">
    <text evidence="1">The sequence shown here is derived from an EMBL/GenBank/DDBJ whole genome shotgun (WGS) entry which is preliminary data.</text>
</comment>
<sequence>MVSSEHKIMRVMEFFVNKMGWDSSFLARSPILIGFSLEKRIVPRCAMYQVLLLKGLVKNNSFNLTTMLKKHEKWFLTKVVNCHEEEAPELLKLYKDKLALAKKIAYKDVSFDTNSTNNCPVVLLLLLVEIGDLKLIDFVYEDNGRKPWENRRQDPPGSISGWHLGNAANRLVANSLQLRANRNGYINEEKKMCKLLGPAALAQMKLEVENLGRDYGETRVRRSPLKPPSPHPPQLPDFSLDSVPKFYKENDFLTERLLAMEEETKMLKKALAMCTSELQASRNICAKTTRSFKF</sequence>
<organism evidence="1 2">
    <name type="scientific">Camellia lanceoleosa</name>
    <dbReference type="NCBI Taxonomy" id="1840588"/>
    <lineage>
        <taxon>Eukaryota</taxon>
        <taxon>Viridiplantae</taxon>
        <taxon>Streptophyta</taxon>
        <taxon>Embryophyta</taxon>
        <taxon>Tracheophyta</taxon>
        <taxon>Spermatophyta</taxon>
        <taxon>Magnoliopsida</taxon>
        <taxon>eudicotyledons</taxon>
        <taxon>Gunneridae</taxon>
        <taxon>Pentapetalae</taxon>
        <taxon>asterids</taxon>
        <taxon>Ericales</taxon>
        <taxon>Theaceae</taxon>
        <taxon>Camellia</taxon>
    </lineage>
</organism>
<proteinExistence type="predicted"/>
<accession>A0ACC0FPD1</accession>
<protein>
    <submittedName>
        <fullName evidence="1">Filament-like plant protein 6</fullName>
    </submittedName>
</protein>